<dbReference type="PANTHER" id="PTHR11373:SF4">
    <property type="entry name" value="DEOXYNUCLEOSIDE TRIPHOSPHATE TRIPHOSPHOHYDROLASE SAMHD1"/>
    <property type="match status" value="1"/>
</dbReference>
<evidence type="ECO:0000313" key="4">
    <source>
        <dbReference type="EnsemblMetazoa" id="XP_030831794"/>
    </source>
</evidence>
<dbReference type="Pfam" id="PF01966">
    <property type="entry name" value="HD"/>
    <property type="match status" value="1"/>
</dbReference>
<sequence>MHAGRHNGKVFNDPIHSSVQMPKHCQIIIDTPEFQRLRFIKQLGCTCYVFPSAVHTRFEHSIGVSHLGGKLASMLQHNDRNSSVPIQNTEVACVEIAGLCHDIGHGPFSHAFEDIVPPDKDGKKWKHEEQSVILFRYLIQHNSLEKKLEEHNIYAKDIDFICQLILGVKKDEEMLRENKFCLYQIVNNSVNGVDVDKWDYFARDTHYLGMKSAFDFNRILPFVKVFDVKRGSKTRGELCFRDKVASDLNHMFLTRRRLHYTSYQHRVSKIITIMLKDAFREAADHLVFVGKGGKEYNLLESVKDPEAFCQVNDTIVNEIMRSRSQESGMVKAREIIDRIHKRELYQCIAECQHANEEMRTVDSAVIKRLIVIDADDLSSLSSSSLMEIFRADNIEVEVSHFDYGSGDKNPLLDIPFYKKTGDGKFDAELLPEDKLPADLPQRLLDVTFRIYTKVPKLDRETIKNARDRCTTRLEMINRRRRSVPTTPVKQKVRSPPIGRMASSPPIGAVSPLNSITSYGLDSFVSTDGDAGIPSLMSNPPDAAAAALGTGSAEFNSRGSRSPEPEAKVTLDTTKRNITF</sequence>
<evidence type="ECO:0000256" key="1">
    <source>
        <dbReference type="ARBA" id="ARBA00005776"/>
    </source>
</evidence>
<dbReference type="Gene3D" id="3.30.70.2760">
    <property type="match status" value="1"/>
</dbReference>
<feature type="region of interest" description="Disordered" evidence="2">
    <location>
        <begin position="543"/>
        <end position="579"/>
    </location>
</feature>
<keyword evidence="5" id="KW-1185">Reference proteome</keyword>
<dbReference type="FunFam" id="1.10.3210.10:FF:000066">
    <property type="entry name" value="Uncharacterized protein"/>
    <property type="match status" value="1"/>
</dbReference>
<dbReference type="GO" id="GO:0005634">
    <property type="term" value="C:nucleus"/>
    <property type="evidence" value="ECO:0000318"/>
    <property type="project" value="GO_Central"/>
</dbReference>
<dbReference type="RefSeq" id="XP_030831794.1">
    <property type="nucleotide sequence ID" value="XM_030975934.1"/>
</dbReference>
<dbReference type="CDD" id="cd00077">
    <property type="entry name" value="HDc"/>
    <property type="match status" value="1"/>
</dbReference>
<dbReference type="OrthoDB" id="9991235at2759"/>
<name>A0A7M7N7S9_STRPU</name>
<comment type="similarity">
    <text evidence="1">Belongs to the SAMHD1 family.</text>
</comment>
<organism evidence="4 5">
    <name type="scientific">Strongylocentrotus purpuratus</name>
    <name type="common">Purple sea urchin</name>
    <dbReference type="NCBI Taxonomy" id="7668"/>
    <lineage>
        <taxon>Eukaryota</taxon>
        <taxon>Metazoa</taxon>
        <taxon>Echinodermata</taxon>
        <taxon>Eleutherozoa</taxon>
        <taxon>Echinozoa</taxon>
        <taxon>Echinoidea</taxon>
        <taxon>Euechinoidea</taxon>
        <taxon>Echinacea</taxon>
        <taxon>Camarodonta</taxon>
        <taxon>Echinidea</taxon>
        <taxon>Strongylocentrotidae</taxon>
        <taxon>Strongylocentrotus</taxon>
    </lineage>
</organism>
<dbReference type="EnsemblMetazoa" id="XM_030975934">
    <property type="protein sequence ID" value="XP_030831794"/>
    <property type="gene ID" value="LOC575844"/>
</dbReference>
<reference evidence="4" key="2">
    <citation type="submission" date="2021-01" db="UniProtKB">
        <authorList>
            <consortium name="EnsemblMetazoa"/>
        </authorList>
    </citation>
    <scope>IDENTIFICATION</scope>
</reference>
<evidence type="ECO:0000259" key="3">
    <source>
        <dbReference type="PROSITE" id="PS51831"/>
    </source>
</evidence>
<dbReference type="InParanoid" id="A0A7M7N7S9"/>
<evidence type="ECO:0000256" key="2">
    <source>
        <dbReference type="SAM" id="MobiDB-lite"/>
    </source>
</evidence>
<dbReference type="SUPFAM" id="SSF109604">
    <property type="entry name" value="HD-domain/PDEase-like"/>
    <property type="match status" value="1"/>
</dbReference>
<dbReference type="PROSITE" id="PS51831">
    <property type="entry name" value="HD"/>
    <property type="match status" value="1"/>
</dbReference>
<feature type="region of interest" description="Disordered" evidence="2">
    <location>
        <begin position="482"/>
        <end position="505"/>
    </location>
</feature>
<protein>
    <recommendedName>
        <fullName evidence="3">HD domain-containing protein</fullName>
    </recommendedName>
</protein>
<dbReference type="PANTHER" id="PTHR11373">
    <property type="entry name" value="DEOXYNUCLEOSIDE TRIPHOSPHATE TRIPHOSPHOHYDROLASE"/>
    <property type="match status" value="1"/>
</dbReference>
<dbReference type="GeneID" id="575844"/>
<dbReference type="SMART" id="SM00471">
    <property type="entry name" value="HDc"/>
    <property type="match status" value="1"/>
</dbReference>
<dbReference type="AlphaFoldDB" id="A0A7M7N7S9"/>
<reference evidence="5" key="1">
    <citation type="submission" date="2015-02" db="EMBL/GenBank/DDBJ databases">
        <title>Genome sequencing for Strongylocentrotus purpuratus.</title>
        <authorList>
            <person name="Murali S."/>
            <person name="Liu Y."/>
            <person name="Vee V."/>
            <person name="English A."/>
            <person name="Wang M."/>
            <person name="Skinner E."/>
            <person name="Han Y."/>
            <person name="Muzny D.M."/>
            <person name="Worley K.C."/>
            <person name="Gibbs R.A."/>
        </authorList>
    </citation>
    <scope>NUCLEOTIDE SEQUENCE</scope>
</reference>
<dbReference type="GO" id="GO:0008832">
    <property type="term" value="F:dGTPase activity"/>
    <property type="evidence" value="ECO:0000318"/>
    <property type="project" value="GO_Central"/>
</dbReference>
<dbReference type="InterPro" id="IPR050135">
    <property type="entry name" value="dGTPase-like"/>
</dbReference>
<accession>A0A7M7N7S9</accession>
<dbReference type="InterPro" id="IPR006674">
    <property type="entry name" value="HD_domain"/>
</dbReference>
<dbReference type="KEGG" id="spu:575844"/>
<evidence type="ECO:0000313" key="5">
    <source>
        <dbReference type="Proteomes" id="UP000007110"/>
    </source>
</evidence>
<dbReference type="InterPro" id="IPR003607">
    <property type="entry name" value="HD/PDEase_dom"/>
</dbReference>
<proteinExistence type="inferred from homology"/>
<dbReference type="Gene3D" id="1.10.3210.10">
    <property type="entry name" value="Hypothetical protein af1432"/>
    <property type="match status" value="1"/>
</dbReference>
<dbReference type="Proteomes" id="UP000007110">
    <property type="component" value="Unassembled WGS sequence"/>
</dbReference>
<dbReference type="GO" id="GO:0006203">
    <property type="term" value="P:dGTP catabolic process"/>
    <property type="evidence" value="ECO:0000318"/>
    <property type="project" value="GO_Central"/>
</dbReference>
<feature type="compositionally biased region" description="Basic and acidic residues" evidence="2">
    <location>
        <begin position="560"/>
        <end position="579"/>
    </location>
</feature>
<feature type="domain" description="HD" evidence="3">
    <location>
        <begin position="57"/>
        <end position="201"/>
    </location>
</feature>